<dbReference type="Pfam" id="PF12937">
    <property type="entry name" value="F-box-like"/>
    <property type="match status" value="1"/>
</dbReference>
<feature type="domain" description="F-box" evidence="1">
    <location>
        <begin position="16"/>
        <end position="68"/>
    </location>
</feature>
<dbReference type="EMBL" id="JAACJP010000026">
    <property type="protein sequence ID" value="KAF5377002.1"/>
    <property type="molecule type" value="Genomic_DNA"/>
</dbReference>
<dbReference type="Gene3D" id="3.80.10.10">
    <property type="entry name" value="Ribonuclease Inhibitor"/>
    <property type="match status" value="1"/>
</dbReference>
<sequence>MKNTLGSTDSLVLTSIASLPEELLCAIFSFLYDDNDGNLSTSLLLSHVCSDWREIALDLPWLWTKVRITQHNHTILEDILMRSNNRPLDVCVYLPDPTPQNATFGLWSTLILLARELKRCHSLDVSAPSPTYGLMRNAFIRDLKAPLLASLKLRRQGRSDGECVFPSVAFNPKVLTYVALDGVGLQSADLNGVRTLVLKQVNASWLPDCLGPDNALESLYLSRTSLQWSGRTLETPHLAHVTLRGQNPFPFLHAAWYTPELRSLTMSRLCMDHWMEILFFLSHVDPHPEKLATLTTLTLADCKTKDIMSDGDDVAALIEATPGLRRFNFEGKEAHPEPVLEVHDVWGGWPLLSDVYVDGVRVTKRGDGRALWRYERVRREDLGLKTNVEPT</sequence>
<evidence type="ECO:0000259" key="1">
    <source>
        <dbReference type="Pfam" id="PF12937"/>
    </source>
</evidence>
<accession>A0A8H5M147</accession>
<name>A0A8H5M147_9AGAR</name>
<dbReference type="InterPro" id="IPR036047">
    <property type="entry name" value="F-box-like_dom_sf"/>
</dbReference>
<evidence type="ECO:0000313" key="2">
    <source>
        <dbReference type="EMBL" id="KAF5377002.1"/>
    </source>
</evidence>
<dbReference type="Proteomes" id="UP000565441">
    <property type="component" value="Unassembled WGS sequence"/>
</dbReference>
<dbReference type="InterPro" id="IPR001810">
    <property type="entry name" value="F-box_dom"/>
</dbReference>
<dbReference type="SUPFAM" id="SSF81383">
    <property type="entry name" value="F-box domain"/>
    <property type="match status" value="1"/>
</dbReference>
<dbReference type="SUPFAM" id="SSF52047">
    <property type="entry name" value="RNI-like"/>
    <property type="match status" value="1"/>
</dbReference>
<dbReference type="Gene3D" id="1.20.1280.50">
    <property type="match status" value="1"/>
</dbReference>
<dbReference type="AlphaFoldDB" id="A0A8H5M147"/>
<dbReference type="OrthoDB" id="3365698at2759"/>
<organism evidence="2 3">
    <name type="scientific">Tricholomella constricta</name>
    <dbReference type="NCBI Taxonomy" id="117010"/>
    <lineage>
        <taxon>Eukaryota</taxon>
        <taxon>Fungi</taxon>
        <taxon>Dikarya</taxon>
        <taxon>Basidiomycota</taxon>
        <taxon>Agaricomycotina</taxon>
        <taxon>Agaricomycetes</taxon>
        <taxon>Agaricomycetidae</taxon>
        <taxon>Agaricales</taxon>
        <taxon>Tricholomatineae</taxon>
        <taxon>Lyophyllaceae</taxon>
        <taxon>Tricholomella</taxon>
    </lineage>
</organism>
<comment type="caution">
    <text evidence="2">The sequence shown here is derived from an EMBL/GenBank/DDBJ whole genome shotgun (WGS) entry which is preliminary data.</text>
</comment>
<keyword evidence="3" id="KW-1185">Reference proteome</keyword>
<evidence type="ECO:0000313" key="3">
    <source>
        <dbReference type="Proteomes" id="UP000565441"/>
    </source>
</evidence>
<dbReference type="InterPro" id="IPR032675">
    <property type="entry name" value="LRR_dom_sf"/>
</dbReference>
<proteinExistence type="predicted"/>
<protein>
    <recommendedName>
        <fullName evidence="1">F-box domain-containing protein</fullName>
    </recommendedName>
</protein>
<gene>
    <name evidence="2" type="ORF">D9615_007327</name>
</gene>
<reference evidence="2 3" key="1">
    <citation type="journal article" date="2020" name="ISME J.">
        <title>Uncovering the hidden diversity of litter-decomposition mechanisms in mushroom-forming fungi.</title>
        <authorList>
            <person name="Floudas D."/>
            <person name="Bentzer J."/>
            <person name="Ahren D."/>
            <person name="Johansson T."/>
            <person name="Persson P."/>
            <person name="Tunlid A."/>
        </authorList>
    </citation>
    <scope>NUCLEOTIDE SEQUENCE [LARGE SCALE GENOMIC DNA]</scope>
    <source>
        <strain evidence="2 3">CBS 661.87</strain>
    </source>
</reference>